<protein>
    <recommendedName>
        <fullName evidence="3">Retrovirus-related Pol polyprotein from transposon TNT 1-94</fullName>
    </recommendedName>
</protein>
<dbReference type="AlphaFoldDB" id="A0AAV0ESM3"/>
<evidence type="ECO:0000313" key="1">
    <source>
        <dbReference type="EMBL" id="CAH9126150.1"/>
    </source>
</evidence>
<dbReference type="PANTHER" id="PTHR11439">
    <property type="entry name" value="GAG-POL-RELATED RETROTRANSPOSON"/>
    <property type="match status" value="1"/>
</dbReference>
<accession>A0AAV0ESM3</accession>
<organism evidence="1 2">
    <name type="scientific">Cuscuta epithymum</name>
    <dbReference type="NCBI Taxonomy" id="186058"/>
    <lineage>
        <taxon>Eukaryota</taxon>
        <taxon>Viridiplantae</taxon>
        <taxon>Streptophyta</taxon>
        <taxon>Embryophyta</taxon>
        <taxon>Tracheophyta</taxon>
        <taxon>Spermatophyta</taxon>
        <taxon>Magnoliopsida</taxon>
        <taxon>eudicotyledons</taxon>
        <taxon>Gunneridae</taxon>
        <taxon>Pentapetalae</taxon>
        <taxon>asterids</taxon>
        <taxon>lamiids</taxon>
        <taxon>Solanales</taxon>
        <taxon>Convolvulaceae</taxon>
        <taxon>Cuscuteae</taxon>
        <taxon>Cuscuta</taxon>
        <taxon>Cuscuta subgen. Cuscuta</taxon>
    </lineage>
</organism>
<evidence type="ECO:0008006" key="3">
    <source>
        <dbReference type="Google" id="ProtNLM"/>
    </source>
</evidence>
<sequence>MSRLQKSVALSTTEAEYMAIAEAAKEMIWLKNFLSELGMKQGDCDLYCDNQSAIHLAKNPVFHSRTKHIKMRYHFIRELIEDGTINLKKKILGTKNPADMLTKAVTTEKLKLCMASTGLPDT</sequence>
<keyword evidence="2" id="KW-1185">Reference proteome</keyword>
<dbReference type="Proteomes" id="UP001152523">
    <property type="component" value="Unassembled WGS sequence"/>
</dbReference>
<proteinExistence type="predicted"/>
<dbReference type="PANTHER" id="PTHR11439:SF467">
    <property type="entry name" value="INTEGRASE CATALYTIC DOMAIN-CONTAINING PROTEIN"/>
    <property type="match status" value="1"/>
</dbReference>
<name>A0AAV0ESM3_9ASTE</name>
<evidence type="ECO:0000313" key="2">
    <source>
        <dbReference type="Proteomes" id="UP001152523"/>
    </source>
</evidence>
<dbReference type="CDD" id="cd09272">
    <property type="entry name" value="RNase_HI_RT_Ty1"/>
    <property type="match status" value="1"/>
</dbReference>
<gene>
    <name evidence="1" type="ORF">CEPIT_LOCUS27307</name>
</gene>
<reference evidence="1" key="1">
    <citation type="submission" date="2022-07" db="EMBL/GenBank/DDBJ databases">
        <authorList>
            <person name="Macas J."/>
            <person name="Novak P."/>
            <person name="Neumann P."/>
        </authorList>
    </citation>
    <scope>NUCLEOTIDE SEQUENCE</scope>
</reference>
<comment type="caution">
    <text evidence="1">The sequence shown here is derived from an EMBL/GenBank/DDBJ whole genome shotgun (WGS) entry which is preliminary data.</text>
</comment>
<dbReference type="EMBL" id="CAMAPF010000939">
    <property type="protein sequence ID" value="CAH9126150.1"/>
    <property type="molecule type" value="Genomic_DNA"/>
</dbReference>